<evidence type="ECO:0000313" key="2">
    <source>
        <dbReference type="Proteomes" id="UP000651728"/>
    </source>
</evidence>
<accession>A0ABQ4F6K5</accession>
<comment type="caution">
    <text evidence="1">The sequence shown here is derived from an EMBL/GenBank/DDBJ whole genome shotgun (WGS) entry which is preliminary data.</text>
</comment>
<reference evidence="1 2" key="1">
    <citation type="submission" date="2021-01" db="EMBL/GenBank/DDBJ databases">
        <title>Whole genome shotgun sequence of Microbispora amethystogenes NBRC 101907.</title>
        <authorList>
            <person name="Komaki H."/>
            <person name="Tamura T."/>
        </authorList>
    </citation>
    <scope>NUCLEOTIDE SEQUENCE [LARGE SCALE GENOMIC DNA]</scope>
    <source>
        <strain evidence="1 2">NBRC 101907</strain>
    </source>
</reference>
<sequence>MVEARRVQRRVAELLDDLRPLFARTSVWRQAGKYVRGGLGKRASGDQTSYLRNSVVVQNGSTLRTITGGNTCKETDSGTGFWDRYAKTPVGDGAQY</sequence>
<protein>
    <submittedName>
        <fullName evidence="1">Uncharacterized protein</fullName>
    </submittedName>
</protein>
<dbReference type="Proteomes" id="UP000651728">
    <property type="component" value="Unassembled WGS sequence"/>
</dbReference>
<keyword evidence="2" id="KW-1185">Reference proteome</keyword>
<dbReference type="EMBL" id="BOOB01000003">
    <property type="protein sequence ID" value="GIH30456.1"/>
    <property type="molecule type" value="Genomic_DNA"/>
</dbReference>
<gene>
    <name evidence="1" type="ORF">Mam01_06200</name>
</gene>
<evidence type="ECO:0000313" key="1">
    <source>
        <dbReference type="EMBL" id="GIH30456.1"/>
    </source>
</evidence>
<name>A0ABQ4F6K5_9ACTN</name>
<organism evidence="1 2">
    <name type="scientific">Microbispora amethystogenes</name>
    <dbReference type="NCBI Taxonomy" id="1427754"/>
    <lineage>
        <taxon>Bacteria</taxon>
        <taxon>Bacillati</taxon>
        <taxon>Actinomycetota</taxon>
        <taxon>Actinomycetes</taxon>
        <taxon>Streptosporangiales</taxon>
        <taxon>Streptosporangiaceae</taxon>
        <taxon>Microbispora</taxon>
    </lineage>
</organism>
<proteinExistence type="predicted"/>